<feature type="signal peptide" evidence="2">
    <location>
        <begin position="1"/>
        <end position="17"/>
    </location>
</feature>
<keyword evidence="1" id="KW-0812">Transmembrane</keyword>
<evidence type="ECO:0000313" key="4">
    <source>
        <dbReference type="Proteomes" id="UP000785679"/>
    </source>
</evidence>
<keyword evidence="1" id="KW-0472">Membrane</keyword>
<gene>
    <name evidence="3" type="ORF">FGO68_gene17799</name>
</gene>
<dbReference type="AlphaFoldDB" id="A0A8J8NMB9"/>
<dbReference type="EMBL" id="RRYP01011872">
    <property type="protein sequence ID" value="TNV77458.1"/>
    <property type="molecule type" value="Genomic_DNA"/>
</dbReference>
<dbReference type="Proteomes" id="UP000785679">
    <property type="component" value="Unassembled WGS sequence"/>
</dbReference>
<sequence>MTYLCILIALGLSSALATIANSCLWCLSQGSTWNPDTKICGSGNKIFIATECYRQMQYPNIVQQRTIYKNSNLDPNLDIPVQWPAAYTPDREMLYTAKNAYGSDLSIELRCQPGSKIVAYAGVGPDEYNVEQVPFECGDTITLKDGQIGGIDLIHEEGAETAIIRISTKGIFSLSTGAIIGIAVGAVALLVIIGVGICCYINKRRENLYMKLAAQQKLLSIDH</sequence>
<keyword evidence="2" id="KW-0732">Signal</keyword>
<name>A0A8J8NMB9_HALGN</name>
<evidence type="ECO:0000313" key="3">
    <source>
        <dbReference type="EMBL" id="TNV77458.1"/>
    </source>
</evidence>
<feature type="transmembrane region" description="Helical" evidence="1">
    <location>
        <begin position="178"/>
        <end position="201"/>
    </location>
</feature>
<proteinExistence type="predicted"/>
<reference evidence="3" key="1">
    <citation type="submission" date="2019-06" db="EMBL/GenBank/DDBJ databases">
        <authorList>
            <person name="Zheng W."/>
        </authorList>
    </citation>
    <scope>NUCLEOTIDE SEQUENCE</scope>
    <source>
        <strain evidence="3">QDHG01</strain>
    </source>
</reference>
<organism evidence="3 4">
    <name type="scientific">Halteria grandinella</name>
    <dbReference type="NCBI Taxonomy" id="5974"/>
    <lineage>
        <taxon>Eukaryota</taxon>
        <taxon>Sar</taxon>
        <taxon>Alveolata</taxon>
        <taxon>Ciliophora</taxon>
        <taxon>Intramacronucleata</taxon>
        <taxon>Spirotrichea</taxon>
        <taxon>Stichotrichia</taxon>
        <taxon>Sporadotrichida</taxon>
        <taxon>Halteriidae</taxon>
        <taxon>Halteria</taxon>
    </lineage>
</organism>
<evidence type="ECO:0000256" key="1">
    <source>
        <dbReference type="SAM" id="Phobius"/>
    </source>
</evidence>
<evidence type="ECO:0000256" key="2">
    <source>
        <dbReference type="SAM" id="SignalP"/>
    </source>
</evidence>
<keyword evidence="1" id="KW-1133">Transmembrane helix</keyword>
<comment type="caution">
    <text evidence="3">The sequence shown here is derived from an EMBL/GenBank/DDBJ whole genome shotgun (WGS) entry which is preliminary data.</text>
</comment>
<accession>A0A8J8NMB9</accession>
<protein>
    <submittedName>
        <fullName evidence="3">Uncharacterized protein</fullName>
    </submittedName>
</protein>
<feature type="chain" id="PRO_5035209854" evidence="2">
    <location>
        <begin position="18"/>
        <end position="223"/>
    </location>
</feature>
<keyword evidence="4" id="KW-1185">Reference proteome</keyword>